<dbReference type="EMBL" id="LS483487">
    <property type="protein sequence ID" value="SQJ00183.1"/>
    <property type="molecule type" value="Genomic_DNA"/>
</dbReference>
<feature type="transmembrane region" description="Helical" evidence="1">
    <location>
        <begin position="314"/>
        <end position="333"/>
    </location>
</feature>
<keyword evidence="1" id="KW-0472">Membrane</keyword>
<feature type="transmembrane region" description="Helical" evidence="1">
    <location>
        <begin position="494"/>
        <end position="526"/>
    </location>
</feature>
<protein>
    <submittedName>
        <fullName evidence="4">Uncharacterized membrane-anchored protein</fullName>
    </submittedName>
</protein>
<dbReference type="GeneID" id="78455128"/>
<feature type="transmembrane region" description="Helical" evidence="1">
    <location>
        <begin position="35"/>
        <end position="55"/>
    </location>
</feature>
<dbReference type="InterPro" id="IPR025513">
    <property type="entry name" value="DUF4401"/>
</dbReference>
<feature type="transmembrane region" description="Helical" evidence="1">
    <location>
        <begin position="9"/>
        <end position="29"/>
    </location>
</feature>
<feature type="transmembrane region" description="Helical" evidence="1">
    <location>
        <begin position="284"/>
        <end position="308"/>
    </location>
</feature>
<dbReference type="InterPro" id="IPR018677">
    <property type="entry name" value="DUF2157"/>
</dbReference>
<feature type="transmembrane region" description="Helical" evidence="1">
    <location>
        <begin position="364"/>
        <end position="381"/>
    </location>
</feature>
<feature type="transmembrane region" description="Helical" evidence="1">
    <location>
        <begin position="64"/>
        <end position="84"/>
    </location>
</feature>
<reference evidence="4 5" key="1">
    <citation type="submission" date="2018-06" db="EMBL/GenBank/DDBJ databases">
        <authorList>
            <consortium name="Pathogen Informatics"/>
            <person name="Doyle S."/>
        </authorList>
    </citation>
    <scope>NUCLEOTIDE SEQUENCE [LARGE SCALE GENOMIC DNA]</scope>
    <source>
        <strain evidence="4 5">NCTC12112</strain>
    </source>
</reference>
<organism evidence="4 5">
    <name type="scientific">Fusobacterium ulcerans</name>
    <dbReference type="NCBI Taxonomy" id="861"/>
    <lineage>
        <taxon>Bacteria</taxon>
        <taxon>Fusobacteriati</taxon>
        <taxon>Fusobacteriota</taxon>
        <taxon>Fusobacteriia</taxon>
        <taxon>Fusobacteriales</taxon>
        <taxon>Fusobacteriaceae</taxon>
        <taxon>Fusobacterium</taxon>
    </lineage>
</organism>
<evidence type="ECO:0000313" key="4">
    <source>
        <dbReference type="EMBL" id="SQJ00183.1"/>
    </source>
</evidence>
<feature type="transmembrane region" description="Helical" evidence="1">
    <location>
        <begin position="386"/>
        <end position="403"/>
    </location>
</feature>
<feature type="transmembrane region" description="Helical" evidence="1">
    <location>
        <begin position="533"/>
        <end position="551"/>
    </location>
</feature>
<accession>A0AAX2J7A1</accession>
<feature type="transmembrane region" description="Helical" evidence="1">
    <location>
        <begin position="135"/>
        <end position="155"/>
    </location>
</feature>
<dbReference type="RefSeq" id="WP_005978279.1">
    <property type="nucleotide sequence ID" value="NZ_CABKNW010000003.1"/>
</dbReference>
<dbReference type="Pfam" id="PF09925">
    <property type="entry name" value="DUF2157"/>
    <property type="match status" value="1"/>
</dbReference>
<evidence type="ECO:0000313" key="5">
    <source>
        <dbReference type="Proteomes" id="UP000249008"/>
    </source>
</evidence>
<feature type="transmembrane region" description="Helical" evidence="1">
    <location>
        <begin position="563"/>
        <end position="583"/>
    </location>
</feature>
<dbReference type="AlphaFoldDB" id="A0AAX2J7A1"/>
<evidence type="ECO:0000259" key="3">
    <source>
        <dbReference type="Pfam" id="PF14351"/>
    </source>
</evidence>
<feature type="transmembrane region" description="Helical" evidence="1">
    <location>
        <begin position="199"/>
        <end position="217"/>
    </location>
</feature>
<gene>
    <name evidence="4" type="ORF">NCTC12112_00537</name>
</gene>
<feature type="domain" description="DUF2157" evidence="2">
    <location>
        <begin position="8"/>
        <end position="112"/>
    </location>
</feature>
<feature type="domain" description="DUF4401" evidence="3">
    <location>
        <begin position="282"/>
        <end position="580"/>
    </location>
</feature>
<feature type="transmembrane region" description="Helical" evidence="1">
    <location>
        <begin position="409"/>
        <end position="427"/>
    </location>
</feature>
<keyword evidence="1" id="KW-1133">Transmembrane helix</keyword>
<proteinExistence type="predicted"/>
<feature type="transmembrane region" description="Helical" evidence="1">
    <location>
        <begin position="340"/>
        <end position="358"/>
    </location>
</feature>
<dbReference type="Pfam" id="PF14351">
    <property type="entry name" value="DUF4401"/>
    <property type="match status" value="1"/>
</dbReference>
<dbReference type="PROSITE" id="PS51257">
    <property type="entry name" value="PROKAR_LIPOPROTEIN"/>
    <property type="match status" value="1"/>
</dbReference>
<feature type="transmembrane region" description="Helical" evidence="1">
    <location>
        <begin position="470"/>
        <end position="488"/>
    </location>
</feature>
<keyword evidence="1" id="KW-0812">Transmembrane</keyword>
<dbReference type="KEGG" id="ful:C4N20_09920"/>
<name>A0AAX2J7A1_9FUSO</name>
<feature type="transmembrane region" description="Helical" evidence="1">
    <location>
        <begin position="254"/>
        <end position="272"/>
    </location>
</feature>
<feature type="transmembrane region" description="Helical" evidence="1">
    <location>
        <begin position="167"/>
        <end position="193"/>
    </location>
</feature>
<dbReference type="Proteomes" id="UP000249008">
    <property type="component" value="Chromosome 1"/>
</dbReference>
<sequence>MLSKLKNSFLYFSILFVITGVSCFVAYNWNKMGNFTKMTIPMSLIILGIIGWFIFQNKKLYRELSLFSSSFFIGTLFAVFGQIYQTGADPYTLFRNWGIFILIFSFVEKFYPLWTLNVTVFTISGMLYSRLYGNFTMICITGSIVVLFFLLIYIIMIKKMSLEIKEWFFYILAFSSTALMTVGIFWNVLGIGYYRNINIYGPLYLLIYVVFIGLLFLLGKRIMKKQGLIILDIVSITFVISSCIMREISGIGSGVAGVFLIICIFVGSTIIITKNYLSSNSVRLILNFFKVILVVLTIAFFSLLMSFFKLGEEAILIAGIGLLAASCFLPRILEYKEEKNEIITFVSGLILILVYLQWKMRLPTTTIVVIGWLIYGGFYILRHSKILDFLVVPTIISGLIMIFPSTRGYSETIVLVIPLIFILVSCCKEKMEIIKMERVKRMVRGAEITAIIQAIVVNSRIFRYSYYDSYIINGIILAIALGLLYKVFDRKNYFTFFIIAILIGFLSFFCLSVYGINLGIMLILLYMYRNEKYMIGAAVIFLGGEISFYYYNLHITLLEKSYLMIKSGALLFVGFLILSKFACKEKEKEEEL</sequence>
<evidence type="ECO:0000259" key="2">
    <source>
        <dbReference type="Pfam" id="PF09925"/>
    </source>
</evidence>
<evidence type="ECO:0000256" key="1">
    <source>
        <dbReference type="SAM" id="Phobius"/>
    </source>
</evidence>